<gene>
    <name evidence="1" type="ORF">CEP54_005864</name>
</gene>
<evidence type="ECO:0000313" key="1">
    <source>
        <dbReference type="EMBL" id="RSL62214.1"/>
    </source>
</evidence>
<dbReference type="AlphaFoldDB" id="A0A428QA96"/>
<sequence>MKVGKNAIMGARVAGLCAMYHRCYQNPPDCSAPQRVVAVKVRLTPHQPALLYLSFPSPSLTTWNEEKISVVHNVQTPELVLAPFLVAP</sequence>
<keyword evidence="2" id="KW-1185">Reference proteome</keyword>
<reference evidence="1 2" key="1">
    <citation type="submission" date="2017-06" db="EMBL/GenBank/DDBJ databases">
        <title>Comparative genomic analysis of Ambrosia Fusariam Clade fungi.</title>
        <authorList>
            <person name="Stajich J.E."/>
            <person name="Carrillo J."/>
            <person name="Kijimoto T."/>
            <person name="Eskalen A."/>
            <person name="O'Donnell K."/>
            <person name="Kasson M."/>
        </authorList>
    </citation>
    <scope>NUCLEOTIDE SEQUENCE [LARGE SCALE GENOMIC DNA]</scope>
    <source>
        <strain evidence="1 2">NRRL62584</strain>
    </source>
</reference>
<name>A0A428QA96_9HYPO</name>
<comment type="caution">
    <text evidence="1">The sequence shown here is derived from an EMBL/GenBank/DDBJ whole genome shotgun (WGS) entry which is preliminary data.</text>
</comment>
<organism evidence="1 2">
    <name type="scientific">Fusarium duplospermum</name>
    <dbReference type="NCBI Taxonomy" id="1325734"/>
    <lineage>
        <taxon>Eukaryota</taxon>
        <taxon>Fungi</taxon>
        <taxon>Dikarya</taxon>
        <taxon>Ascomycota</taxon>
        <taxon>Pezizomycotina</taxon>
        <taxon>Sordariomycetes</taxon>
        <taxon>Hypocreomycetidae</taxon>
        <taxon>Hypocreales</taxon>
        <taxon>Nectriaceae</taxon>
        <taxon>Fusarium</taxon>
        <taxon>Fusarium solani species complex</taxon>
    </lineage>
</organism>
<proteinExistence type="predicted"/>
<dbReference type="Proteomes" id="UP000288168">
    <property type="component" value="Unassembled WGS sequence"/>
</dbReference>
<evidence type="ECO:0000313" key="2">
    <source>
        <dbReference type="Proteomes" id="UP000288168"/>
    </source>
</evidence>
<accession>A0A428QA96</accession>
<protein>
    <submittedName>
        <fullName evidence="1">Uncharacterized protein</fullName>
    </submittedName>
</protein>
<dbReference type="EMBL" id="NKCI01000046">
    <property type="protein sequence ID" value="RSL62214.1"/>
    <property type="molecule type" value="Genomic_DNA"/>
</dbReference>